<dbReference type="InterPro" id="IPR011096">
    <property type="entry name" value="FTP_domain"/>
</dbReference>
<keyword evidence="4 11" id="KW-0732">Signal</keyword>
<dbReference type="CDD" id="cd09597">
    <property type="entry name" value="M4_TLP"/>
    <property type="match status" value="1"/>
</dbReference>
<accession>Q2SNQ3</accession>
<dbReference type="Gene3D" id="1.10.390.10">
    <property type="entry name" value="Neutral Protease Domain 2"/>
    <property type="match status" value="1"/>
</dbReference>
<dbReference type="HOGENOM" id="CLU_365147_0_0_6"/>
<feature type="chain" id="PRO_5005361684" evidence="11">
    <location>
        <begin position="19"/>
        <end position="764"/>
    </location>
</feature>
<evidence type="ECO:0000256" key="2">
    <source>
        <dbReference type="ARBA" id="ARBA00022670"/>
    </source>
</evidence>
<dbReference type="InterPro" id="IPR023612">
    <property type="entry name" value="Peptidase_M4"/>
</dbReference>
<dbReference type="Pfam" id="PF01447">
    <property type="entry name" value="Peptidase_M4"/>
    <property type="match status" value="1"/>
</dbReference>
<evidence type="ECO:0000256" key="7">
    <source>
        <dbReference type="ARBA" id="ARBA00023049"/>
    </source>
</evidence>
<feature type="signal peptide" evidence="11">
    <location>
        <begin position="1"/>
        <end position="18"/>
    </location>
</feature>
<feature type="compositionally biased region" description="Acidic residues" evidence="10">
    <location>
        <begin position="611"/>
        <end position="630"/>
    </location>
</feature>
<feature type="region of interest" description="Disordered" evidence="10">
    <location>
        <begin position="454"/>
        <end position="509"/>
    </location>
</feature>
<dbReference type="InterPro" id="IPR013856">
    <property type="entry name" value="Peptidase_M4_domain"/>
</dbReference>
<evidence type="ECO:0000256" key="10">
    <source>
        <dbReference type="SAM" id="MobiDB-lite"/>
    </source>
</evidence>
<evidence type="ECO:0000256" key="1">
    <source>
        <dbReference type="ARBA" id="ARBA00009388"/>
    </source>
</evidence>
<reference evidence="13 14" key="1">
    <citation type="journal article" date="2005" name="Nucleic Acids Res.">
        <title>Genomic blueprint of Hahella chejuensis, a marine microbe producing an algicidal agent.</title>
        <authorList>
            <person name="Jeong H."/>
            <person name="Yim J.H."/>
            <person name="Lee C."/>
            <person name="Choi S.-H."/>
            <person name="Park Y.K."/>
            <person name="Yoon S.H."/>
            <person name="Hur C.-G."/>
            <person name="Kang H.-Y."/>
            <person name="Kim D."/>
            <person name="Lee H.H."/>
            <person name="Park K.H."/>
            <person name="Park S.-H."/>
            <person name="Park H.-S."/>
            <person name="Lee H.K."/>
            <person name="Oh T.K."/>
            <person name="Kim J.F."/>
        </authorList>
    </citation>
    <scope>NUCLEOTIDE SEQUENCE [LARGE SCALE GENOMIC DNA]</scope>
    <source>
        <strain evidence="13 14">KCTC 2396</strain>
    </source>
</reference>
<dbReference type="eggNOG" id="COG3227">
    <property type="taxonomic scope" value="Bacteria"/>
</dbReference>
<dbReference type="EMBL" id="CP000155">
    <property type="protein sequence ID" value="ABC27721.1"/>
    <property type="molecule type" value="Genomic_DNA"/>
</dbReference>
<evidence type="ECO:0000313" key="13">
    <source>
        <dbReference type="EMBL" id="ABC27721.1"/>
    </source>
</evidence>
<protein>
    <submittedName>
        <fullName evidence="13">Zinc metalloprotease (Elastase)</fullName>
    </submittedName>
</protein>
<dbReference type="InterPro" id="IPR050728">
    <property type="entry name" value="Zinc_Metalloprotease_M4"/>
</dbReference>
<dbReference type="InterPro" id="IPR008979">
    <property type="entry name" value="Galactose-bd-like_sf"/>
</dbReference>
<feature type="active site" evidence="9">
    <location>
        <position position="413"/>
    </location>
</feature>
<evidence type="ECO:0000256" key="6">
    <source>
        <dbReference type="ARBA" id="ARBA00022833"/>
    </source>
</evidence>
<dbReference type="Gene3D" id="3.10.450.490">
    <property type="match status" value="1"/>
</dbReference>
<evidence type="ECO:0000256" key="11">
    <source>
        <dbReference type="SAM" id="SignalP"/>
    </source>
</evidence>
<keyword evidence="7 13" id="KW-0482">Metalloprotease</keyword>
<evidence type="ECO:0000256" key="5">
    <source>
        <dbReference type="ARBA" id="ARBA00022801"/>
    </source>
</evidence>
<dbReference type="KEGG" id="hch:HCH_00828"/>
<dbReference type="SUPFAM" id="SSF49785">
    <property type="entry name" value="Galactose-binding domain-like"/>
    <property type="match status" value="1"/>
</dbReference>
<feature type="domain" description="F5/8 type C" evidence="12">
    <location>
        <begin position="627"/>
        <end position="718"/>
    </location>
</feature>
<keyword evidence="3" id="KW-0479">Metal-binding</keyword>
<evidence type="ECO:0000313" key="14">
    <source>
        <dbReference type="Proteomes" id="UP000000238"/>
    </source>
</evidence>
<dbReference type="Proteomes" id="UP000000238">
    <property type="component" value="Chromosome"/>
</dbReference>
<name>Q2SNQ3_HAHCH</name>
<dbReference type="Pfam" id="PF00754">
    <property type="entry name" value="F5_F8_type_C"/>
    <property type="match status" value="1"/>
</dbReference>
<feature type="region of interest" description="Disordered" evidence="10">
    <location>
        <begin position="604"/>
        <end position="642"/>
    </location>
</feature>
<dbReference type="STRING" id="349521.HCH_00828"/>
<dbReference type="Gene3D" id="2.60.120.260">
    <property type="entry name" value="Galactose-binding domain-like"/>
    <property type="match status" value="1"/>
</dbReference>
<keyword evidence="5" id="KW-0378">Hydrolase</keyword>
<keyword evidence="6" id="KW-0862">Zinc</keyword>
<dbReference type="Pfam" id="PF07504">
    <property type="entry name" value="FTP"/>
    <property type="match status" value="1"/>
</dbReference>
<organism evidence="13 14">
    <name type="scientific">Hahella chejuensis (strain KCTC 2396)</name>
    <dbReference type="NCBI Taxonomy" id="349521"/>
    <lineage>
        <taxon>Bacteria</taxon>
        <taxon>Pseudomonadati</taxon>
        <taxon>Pseudomonadota</taxon>
        <taxon>Gammaproteobacteria</taxon>
        <taxon>Oceanospirillales</taxon>
        <taxon>Hahellaceae</taxon>
        <taxon>Hahella</taxon>
    </lineage>
</organism>
<dbReference type="PROSITE" id="PS50022">
    <property type="entry name" value="FA58C_3"/>
    <property type="match status" value="1"/>
</dbReference>
<dbReference type="PANTHER" id="PTHR33794">
    <property type="entry name" value="BACILLOLYSIN"/>
    <property type="match status" value="1"/>
</dbReference>
<dbReference type="GO" id="GO:0006508">
    <property type="term" value="P:proteolysis"/>
    <property type="evidence" value="ECO:0007669"/>
    <property type="project" value="UniProtKB-KW"/>
</dbReference>
<evidence type="ECO:0000256" key="4">
    <source>
        <dbReference type="ARBA" id="ARBA00022729"/>
    </source>
</evidence>
<evidence type="ECO:0000256" key="8">
    <source>
        <dbReference type="ARBA" id="ARBA00023145"/>
    </source>
</evidence>
<dbReference type="Pfam" id="PF02868">
    <property type="entry name" value="Peptidase_M4_C"/>
    <property type="match status" value="1"/>
</dbReference>
<proteinExistence type="inferred from homology"/>
<dbReference type="PANTHER" id="PTHR33794:SF1">
    <property type="entry name" value="BACILLOLYSIN"/>
    <property type="match status" value="1"/>
</dbReference>
<keyword evidence="8" id="KW-0865">Zymogen</keyword>
<evidence type="ECO:0000256" key="9">
    <source>
        <dbReference type="PIRSR" id="PIRSR623612-1"/>
    </source>
</evidence>
<dbReference type="InterPro" id="IPR001570">
    <property type="entry name" value="Peptidase_M4_C_domain"/>
</dbReference>
<dbReference type="Gene3D" id="3.10.170.10">
    <property type="match status" value="1"/>
</dbReference>
<dbReference type="InterPro" id="IPR027268">
    <property type="entry name" value="Peptidase_M4/M1_CTD_sf"/>
</dbReference>
<feature type="active site" description="Proton donor" evidence="9">
    <location>
        <position position="514"/>
    </location>
</feature>
<evidence type="ECO:0000256" key="3">
    <source>
        <dbReference type="ARBA" id="ARBA00022723"/>
    </source>
</evidence>
<sequence length="764" mass="82094">MKLKLLVAVMAAMTGSYALYHQLGDGSSDAMSASVDNAQQSSQSLATATAMTSAAAPAGAPGAAAKTAGDAPSMADVEDFVANLNDQADTGYQSPNAQFSPPAAGADLFQGERTAGVGAPFHLKPAGGQSLVASDANMAKQAVMMGGKQLLNISENDDLELKTSKRDDEGNVYYKFTQEYNGVPVHGRETVVQASSKDEISLVAGEFEPGIQLDVNPGLNGQVAFNKAVDSMRDTLRGEPRFREDPSLQIYVSEADGPVLTWRSVVEYITTDEGYRVDEIFVDANSGKIVDKLPRFYSALSRSVHSIDRQCFDPNWGSNILPGREVSPNADEHAKAAYDNSGYTYWFYDNMFNRDSYDGRGKKMVSTVHAMFTTPNGGCSGDNAYFNGEQMIYGEGGSMLQNPAGALDIVAHELTHGVTFSESNLTYRNESGAINEALSDIFGAGAETYVMSGGSANSKPSGGLKPQRSNWTLGEKASPNGSMMRDMSDPVADGQSRDSYDSRYTGTQDNGGVHLNSGIMNLAFYLLSEGGVHPRGKTTNRVTGIGMEKALEIYYHANTNLFTASTNFASARTRLAQSAETLYGECSQEWHSIHESFDAVKVQGSWTPCDDGGDDGGDDNGGDDGGDDGGDNGGDTGSVSISSAKASSTYSNRYLPSNLHDGSLSTPWVSSTIYNSYQQQWVMLDLGGARSMSGMTINWDGGNFAGSYDIYVWQNGQWVRAQRVRQYRSGAADIPLQANSQYVLVTMRYGNYGRWYAIDEITLR</sequence>
<dbReference type="AlphaFoldDB" id="Q2SNQ3"/>
<dbReference type="SUPFAM" id="SSF55486">
    <property type="entry name" value="Metalloproteases ('zincins'), catalytic domain"/>
    <property type="match status" value="1"/>
</dbReference>
<keyword evidence="2 13" id="KW-0645">Protease</keyword>
<evidence type="ECO:0000259" key="12">
    <source>
        <dbReference type="PROSITE" id="PS50022"/>
    </source>
</evidence>
<comment type="similarity">
    <text evidence="1">Belongs to the peptidase M4 family.</text>
</comment>
<keyword evidence="14" id="KW-1185">Reference proteome</keyword>
<gene>
    <name evidence="13" type="ordered locus">HCH_00828</name>
</gene>
<dbReference type="RefSeq" id="WP_011394798.1">
    <property type="nucleotide sequence ID" value="NC_007645.1"/>
</dbReference>
<dbReference type="InterPro" id="IPR000421">
    <property type="entry name" value="FA58C"/>
</dbReference>
<dbReference type="PRINTS" id="PR00730">
    <property type="entry name" value="THERMOLYSIN"/>
</dbReference>
<dbReference type="GO" id="GO:0046872">
    <property type="term" value="F:metal ion binding"/>
    <property type="evidence" value="ECO:0007669"/>
    <property type="project" value="UniProtKB-KW"/>
</dbReference>
<dbReference type="GO" id="GO:0004222">
    <property type="term" value="F:metalloendopeptidase activity"/>
    <property type="evidence" value="ECO:0007669"/>
    <property type="project" value="InterPro"/>
</dbReference>